<organism evidence="3 4">
    <name type="scientific">Effrenium voratum</name>
    <dbReference type="NCBI Taxonomy" id="2562239"/>
    <lineage>
        <taxon>Eukaryota</taxon>
        <taxon>Sar</taxon>
        <taxon>Alveolata</taxon>
        <taxon>Dinophyceae</taxon>
        <taxon>Suessiales</taxon>
        <taxon>Symbiodiniaceae</taxon>
        <taxon>Effrenium</taxon>
    </lineage>
</organism>
<dbReference type="Proteomes" id="UP001178507">
    <property type="component" value="Unassembled WGS sequence"/>
</dbReference>
<evidence type="ECO:0000313" key="4">
    <source>
        <dbReference type="Proteomes" id="UP001178507"/>
    </source>
</evidence>
<gene>
    <name evidence="3" type="ORF">EVOR1521_LOCUS30711</name>
</gene>
<dbReference type="InterPro" id="IPR011990">
    <property type="entry name" value="TPR-like_helical_dom_sf"/>
</dbReference>
<proteinExistence type="predicted"/>
<dbReference type="Pfam" id="PF13812">
    <property type="entry name" value="PPR_3"/>
    <property type="match status" value="1"/>
</dbReference>
<accession>A0AA36NLQ6</accession>
<reference evidence="3" key="1">
    <citation type="submission" date="2023-08" db="EMBL/GenBank/DDBJ databases">
        <authorList>
            <person name="Chen Y."/>
            <person name="Shah S."/>
            <person name="Dougan E. K."/>
            <person name="Thang M."/>
            <person name="Chan C."/>
        </authorList>
    </citation>
    <scope>NUCLEOTIDE SEQUENCE</scope>
</reference>
<dbReference type="PANTHER" id="PTHR47447:SF17">
    <property type="entry name" value="OS12G0638900 PROTEIN"/>
    <property type="match status" value="1"/>
</dbReference>
<dbReference type="PANTHER" id="PTHR47447">
    <property type="entry name" value="OS03G0856100 PROTEIN"/>
    <property type="match status" value="1"/>
</dbReference>
<dbReference type="InterPro" id="IPR002885">
    <property type="entry name" value="PPR_rpt"/>
</dbReference>
<comment type="caution">
    <text evidence="3">The sequence shown here is derived from an EMBL/GenBank/DDBJ whole genome shotgun (WGS) entry which is preliminary data.</text>
</comment>
<name>A0AA36NLQ6_9DINO</name>
<feature type="repeat" description="PPR" evidence="2">
    <location>
        <begin position="72"/>
        <end position="106"/>
    </location>
</feature>
<evidence type="ECO:0008006" key="5">
    <source>
        <dbReference type="Google" id="ProtNLM"/>
    </source>
</evidence>
<sequence length="499" mass="54137">MDGAFRCSRGLKACRKGSAWQEALFLFQGFQAARGTPNVVLLGALAACFDPSSWSLALELFALAKTLTLRCDAVLCNTLLSACGKSKSWRAALGVFAGMRSTGLQGSVVSYNAAVSACQGWPGWQTAVCLLEDLGKTFLKATVISINSAISACESWQQSMSCMSALRRQSFQPDLVSFNTAISSSPWPGSLRLFRELRDVHLEADVVTASISGAIWEQGCANLQSESNVIACNAAMSSCEWRKASSLLTAMGSARVEATLRSFNILQSVHERAAWSQASAWMSRQCTLSLLPDLFSFNSLTSTASWVHCLDLLRQLARWDLRMDRITCSSCVDACEGFVWPWTLELLNMVTGADVDVYNAAMSGCQEEKWQMAILLLDKAQQLRLRSDEVSWNEVSVAFQRCSAWAHALCQGQNLIQHNSALAACEKTGMWRQSIELLKGRATDSAGRNSALASLAAASRWRQGLEVAAENSAAAAAACELQAQPAPGPTVSRLQRLRP</sequence>
<keyword evidence="4" id="KW-1185">Reference proteome</keyword>
<dbReference type="AlphaFoldDB" id="A0AA36NLQ6"/>
<evidence type="ECO:0000256" key="2">
    <source>
        <dbReference type="PROSITE-ProRule" id="PRU00708"/>
    </source>
</evidence>
<evidence type="ECO:0000256" key="1">
    <source>
        <dbReference type="ARBA" id="ARBA00022737"/>
    </source>
</evidence>
<evidence type="ECO:0000313" key="3">
    <source>
        <dbReference type="EMBL" id="CAJ1409686.1"/>
    </source>
</evidence>
<dbReference type="EMBL" id="CAUJNA010003780">
    <property type="protein sequence ID" value="CAJ1409686.1"/>
    <property type="molecule type" value="Genomic_DNA"/>
</dbReference>
<protein>
    <recommendedName>
        <fullName evidence="5">Pentatricopeptide repeat-containing protein, chloroplastic</fullName>
    </recommendedName>
</protein>
<dbReference type="PROSITE" id="PS51375">
    <property type="entry name" value="PPR"/>
    <property type="match status" value="1"/>
</dbReference>
<dbReference type="Gene3D" id="1.25.40.10">
    <property type="entry name" value="Tetratricopeptide repeat domain"/>
    <property type="match status" value="2"/>
</dbReference>
<keyword evidence="1" id="KW-0677">Repeat</keyword>
<dbReference type="NCBIfam" id="TIGR00756">
    <property type="entry name" value="PPR"/>
    <property type="match status" value="1"/>
</dbReference>